<accession>A0A5C6Z0F0</accession>
<gene>
    <name evidence="1" type="ORF">ESU54_06780</name>
</gene>
<dbReference type="Proteomes" id="UP000321497">
    <property type="component" value="Unassembled WGS sequence"/>
</dbReference>
<dbReference type="InterPro" id="IPR011747">
    <property type="entry name" value="CHP02241"/>
</dbReference>
<dbReference type="OrthoDB" id="9799891at2"/>
<evidence type="ECO:0000313" key="1">
    <source>
        <dbReference type="EMBL" id="TXD73464.1"/>
    </source>
</evidence>
<organism evidence="1 2">
    <name type="scientific">Aequorivita antarctica</name>
    <dbReference type="NCBI Taxonomy" id="153266"/>
    <lineage>
        <taxon>Bacteria</taxon>
        <taxon>Pseudomonadati</taxon>
        <taxon>Bacteroidota</taxon>
        <taxon>Flavobacteriia</taxon>
        <taxon>Flavobacteriales</taxon>
        <taxon>Flavobacteriaceae</taxon>
        <taxon>Aequorivita</taxon>
    </lineage>
</organism>
<dbReference type="PANTHER" id="PTHR38009:SF1">
    <property type="entry name" value="CONSERVED HYPOTHETICAL PHAGE TAIL PROTEIN"/>
    <property type="match status" value="1"/>
</dbReference>
<evidence type="ECO:0000313" key="2">
    <source>
        <dbReference type="Proteomes" id="UP000321497"/>
    </source>
</evidence>
<name>A0A5C6Z0F0_9FLAO</name>
<proteinExistence type="predicted"/>
<reference evidence="1 2" key="1">
    <citation type="submission" date="2019-08" db="EMBL/GenBank/DDBJ databases">
        <title>Genome of Aequorivita antarctica SW49 (type strain).</title>
        <authorList>
            <person name="Bowman J.P."/>
        </authorList>
    </citation>
    <scope>NUCLEOTIDE SEQUENCE [LARGE SCALE GENOMIC DNA]</scope>
    <source>
        <strain evidence="1 2">SW49</strain>
    </source>
</reference>
<sequence>MSVVSQENYIPPTAFYFRVQFNGSPEMDSSFQEVSGLKLKPSNIQRSEGGENSFVHELPAPHTYSNLILKRCLILNSNFDKWCKNAIENFEFDPKNIRLSLLGANGSVLASWNIEKAYPVSWELSSINSTSNKLAIETLELKYRLFRKEQ</sequence>
<dbReference type="RefSeq" id="WP_111845335.1">
    <property type="nucleotide sequence ID" value="NZ_UEGI01000016.1"/>
</dbReference>
<dbReference type="EMBL" id="VORT01000004">
    <property type="protein sequence ID" value="TXD73464.1"/>
    <property type="molecule type" value="Genomic_DNA"/>
</dbReference>
<keyword evidence="2" id="KW-1185">Reference proteome</keyword>
<comment type="caution">
    <text evidence="1">The sequence shown here is derived from an EMBL/GenBank/DDBJ whole genome shotgun (WGS) entry which is preliminary data.</text>
</comment>
<dbReference type="InterPro" id="IPR010667">
    <property type="entry name" value="Phage_T4_Gp19"/>
</dbReference>
<dbReference type="PANTHER" id="PTHR38009">
    <property type="entry name" value="CONSERVED HYPOTHETICAL PHAGE TAIL PROTEIN"/>
    <property type="match status" value="1"/>
</dbReference>
<dbReference type="GO" id="GO:0005198">
    <property type="term" value="F:structural molecule activity"/>
    <property type="evidence" value="ECO:0007669"/>
    <property type="project" value="InterPro"/>
</dbReference>
<dbReference type="Pfam" id="PF06841">
    <property type="entry name" value="Phage_T4_gp19"/>
    <property type="match status" value="1"/>
</dbReference>
<protein>
    <submittedName>
        <fullName evidence="1">Phage tail protein</fullName>
    </submittedName>
</protein>
<dbReference type="AlphaFoldDB" id="A0A5C6Z0F0"/>
<dbReference type="NCBIfam" id="TIGR02241">
    <property type="entry name" value="conserved hypothetical phage tail region protein"/>
    <property type="match status" value="1"/>
</dbReference>